<dbReference type="Gene3D" id="3.40.50.300">
    <property type="entry name" value="P-loop containing nucleotide triphosphate hydrolases"/>
    <property type="match status" value="1"/>
</dbReference>
<reference evidence="16" key="1">
    <citation type="submission" date="2023-06" db="EMBL/GenBank/DDBJ databases">
        <title>Genome-scale phylogeny and comparative genomics of the fungal order Sordariales.</title>
        <authorList>
            <consortium name="Lawrence Berkeley National Laboratory"/>
            <person name="Hensen N."/>
            <person name="Bonometti L."/>
            <person name="Westerberg I."/>
            <person name="Brannstrom I.O."/>
            <person name="Guillou S."/>
            <person name="Cros-Aarteil S."/>
            <person name="Calhoun S."/>
            <person name="Haridas S."/>
            <person name="Kuo A."/>
            <person name="Mondo S."/>
            <person name="Pangilinan J."/>
            <person name="Riley R."/>
            <person name="LaButti K."/>
            <person name="Andreopoulos B."/>
            <person name="Lipzen A."/>
            <person name="Chen C."/>
            <person name="Yanf M."/>
            <person name="Daum C."/>
            <person name="Ng V."/>
            <person name="Clum A."/>
            <person name="Steindorff A."/>
            <person name="Ohm R."/>
            <person name="Martin F."/>
            <person name="Silar P."/>
            <person name="Natvig D."/>
            <person name="Lalanne C."/>
            <person name="Gautier V."/>
            <person name="Ament-velasquez S.L."/>
            <person name="Kruys A."/>
            <person name="Hutchinson M.I."/>
            <person name="Powell A.J."/>
            <person name="Barry K."/>
            <person name="Miller A.N."/>
            <person name="Grigoriev I.V."/>
            <person name="Debuchy R."/>
            <person name="Gladieux P."/>
            <person name="Thoren M.H."/>
            <person name="Johannesson H."/>
        </authorList>
    </citation>
    <scope>NUCLEOTIDE SEQUENCE</scope>
    <source>
        <strain evidence="16">SMH3187-1</strain>
    </source>
</reference>
<keyword evidence="8" id="KW-1133">Transmembrane helix</keyword>
<keyword evidence="4 12" id="KW-0547">Nucleotide-binding</keyword>
<keyword evidence="6" id="KW-0378">Hydrolase</keyword>
<dbReference type="PROSITE" id="PS00674">
    <property type="entry name" value="AAA"/>
    <property type="match status" value="1"/>
</dbReference>
<dbReference type="InterPro" id="IPR014851">
    <property type="entry name" value="BCS1_N"/>
</dbReference>
<comment type="caution">
    <text evidence="16">The sequence shown here is derived from an EMBL/GenBank/DDBJ whole genome shotgun (WGS) entry which is preliminary data.</text>
</comment>
<evidence type="ECO:0000256" key="6">
    <source>
        <dbReference type="ARBA" id="ARBA00022801"/>
    </source>
</evidence>
<evidence type="ECO:0000256" key="3">
    <source>
        <dbReference type="ARBA" id="ARBA00022692"/>
    </source>
</evidence>
<dbReference type="EMBL" id="JAUKUD010000001">
    <property type="protein sequence ID" value="KAK0752834.1"/>
    <property type="molecule type" value="Genomic_DNA"/>
</dbReference>
<evidence type="ECO:0000256" key="9">
    <source>
        <dbReference type="ARBA" id="ARBA00023128"/>
    </source>
</evidence>
<comment type="catalytic activity">
    <reaction evidence="11">
        <text>ATP + H2O = ADP + phosphate + H(+)</text>
        <dbReference type="Rhea" id="RHEA:13065"/>
        <dbReference type="ChEBI" id="CHEBI:15377"/>
        <dbReference type="ChEBI" id="CHEBI:15378"/>
        <dbReference type="ChEBI" id="CHEBI:30616"/>
        <dbReference type="ChEBI" id="CHEBI:43474"/>
        <dbReference type="ChEBI" id="CHEBI:456216"/>
    </reaction>
    <physiologicalReaction direction="left-to-right" evidence="11">
        <dbReference type="Rhea" id="RHEA:13066"/>
    </physiologicalReaction>
</comment>
<keyword evidence="9" id="KW-0496">Mitochondrion</keyword>
<dbReference type="InterPro" id="IPR050747">
    <property type="entry name" value="Mitochondrial_chaperone_BCS1"/>
</dbReference>
<sequence length="560" mass="63223">MERLLTLAGTTSLLAQSRARGAAPVELEDRIPGYDTIQSFLQTWFRLDIGTVLTIAAAMGLVSACAQSLHATGLRLYWWVIRFLTASISIAGKDRLNREVLNWLGHHQLSKKSTRILTAYSEQVQTDAWSYRRVQERNDYQSEKRVPVQYLPTFGTTWFIFEKRVFMVRRILTNSSQRSSDWASHTPDEYSGAPEGDEPLVVMCLGRSVVPIQRFLQQCRDFSDKQREAFVTVRASKGQSFHDDSWDTTILRPLRPLETIHFDEDIKADLLADIKNYLDPATRKFYNRRGIPYRRGYLLHGPPGTGKTSLSLALAGLFGLELYLLHVPSVANDTILEKLFTHLPPRCIVLLEDIDAVGIRRSGGPGTARIDDGSASGDSSDDSDGDDMHGKNGRLYAHRDMGCTLAGLLNILDGVASQEGRIVFLTSNFAHKLDKALTRPGRVDRTIYLGPISPASAELMFLRMYAADMEDMKADDDKAARQLAEDGTKQLAAEFRRHIPDGLITPAQLQGYLLNHRDAPVRAVKEIREWVGQERQLKEDAARREQRAAEKRKEKRRERK</sequence>
<protein>
    <submittedName>
        <fullName evidence="16">BCS1 N terminal-domain-containing protein</fullName>
    </submittedName>
</protein>
<evidence type="ECO:0000256" key="2">
    <source>
        <dbReference type="ARBA" id="ARBA00007448"/>
    </source>
</evidence>
<evidence type="ECO:0000256" key="13">
    <source>
        <dbReference type="SAM" id="MobiDB-lite"/>
    </source>
</evidence>
<dbReference type="Pfam" id="PF08740">
    <property type="entry name" value="BCS1_N"/>
    <property type="match status" value="1"/>
</dbReference>
<evidence type="ECO:0000256" key="10">
    <source>
        <dbReference type="ARBA" id="ARBA00023136"/>
    </source>
</evidence>
<keyword evidence="7 12" id="KW-0067">ATP-binding</keyword>
<feature type="region of interest" description="Disordered" evidence="13">
    <location>
        <begin position="365"/>
        <end position="391"/>
    </location>
</feature>
<accession>A0AA40KBA7</accession>
<evidence type="ECO:0000256" key="4">
    <source>
        <dbReference type="ARBA" id="ARBA00022741"/>
    </source>
</evidence>
<dbReference type="InterPro" id="IPR003959">
    <property type="entry name" value="ATPase_AAA_core"/>
</dbReference>
<keyword evidence="3" id="KW-0812">Transmembrane</keyword>
<evidence type="ECO:0000259" key="15">
    <source>
        <dbReference type="SMART" id="SM01024"/>
    </source>
</evidence>
<dbReference type="Proteomes" id="UP001172155">
    <property type="component" value="Unassembled WGS sequence"/>
</dbReference>
<dbReference type="SMART" id="SM01024">
    <property type="entry name" value="BCS1_N"/>
    <property type="match status" value="1"/>
</dbReference>
<dbReference type="InterPro" id="IPR027417">
    <property type="entry name" value="P-loop_NTPase"/>
</dbReference>
<dbReference type="Pfam" id="PF25426">
    <property type="entry name" value="AAA_lid_BCS1"/>
    <property type="match status" value="1"/>
</dbReference>
<evidence type="ECO:0000256" key="5">
    <source>
        <dbReference type="ARBA" id="ARBA00022792"/>
    </source>
</evidence>
<name>A0AA40KBA7_9PEZI</name>
<dbReference type="PANTHER" id="PTHR23070">
    <property type="entry name" value="BCS1 AAA-TYPE ATPASE"/>
    <property type="match status" value="1"/>
</dbReference>
<feature type="domain" description="BCS1 N-terminal" evidence="15">
    <location>
        <begin position="72"/>
        <end position="260"/>
    </location>
</feature>
<dbReference type="InterPro" id="IPR057495">
    <property type="entry name" value="AAA_lid_BCS1"/>
</dbReference>
<feature type="compositionally biased region" description="Basic and acidic residues" evidence="13">
    <location>
        <begin position="534"/>
        <end position="552"/>
    </location>
</feature>
<comment type="similarity">
    <text evidence="2">Belongs to the AAA ATPase family. BCS1 subfamily.</text>
</comment>
<dbReference type="SUPFAM" id="SSF52540">
    <property type="entry name" value="P-loop containing nucleoside triphosphate hydrolases"/>
    <property type="match status" value="1"/>
</dbReference>
<dbReference type="GO" id="GO:0005524">
    <property type="term" value="F:ATP binding"/>
    <property type="evidence" value="ECO:0007669"/>
    <property type="project" value="UniProtKB-KW"/>
</dbReference>
<feature type="domain" description="AAA+ ATPase" evidence="14">
    <location>
        <begin position="293"/>
        <end position="453"/>
    </location>
</feature>
<feature type="non-terminal residue" evidence="16">
    <location>
        <position position="560"/>
    </location>
</feature>
<gene>
    <name evidence="16" type="ORF">B0T18DRAFT_304279</name>
</gene>
<evidence type="ECO:0000259" key="14">
    <source>
        <dbReference type="SMART" id="SM00382"/>
    </source>
</evidence>
<dbReference type="GO" id="GO:0016887">
    <property type="term" value="F:ATP hydrolysis activity"/>
    <property type="evidence" value="ECO:0007669"/>
    <property type="project" value="InterPro"/>
</dbReference>
<evidence type="ECO:0000256" key="11">
    <source>
        <dbReference type="ARBA" id="ARBA00048778"/>
    </source>
</evidence>
<evidence type="ECO:0000256" key="12">
    <source>
        <dbReference type="RuleBase" id="RU003651"/>
    </source>
</evidence>
<evidence type="ECO:0000256" key="8">
    <source>
        <dbReference type="ARBA" id="ARBA00022989"/>
    </source>
</evidence>
<dbReference type="GO" id="GO:0005743">
    <property type="term" value="C:mitochondrial inner membrane"/>
    <property type="evidence" value="ECO:0007669"/>
    <property type="project" value="UniProtKB-SubCell"/>
</dbReference>
<evidence type="ECO:0000256" key="7">
    <source>
        <dbReference type="ARBA" id="ARBA00022840"/>
    </source>
</evidence>
<evidence type="ECO:0000313" key="17">
    <source>
        <dbReference type="Proteomes" id="UP001172155"/>
    </source>
</evidence>
<proteinExistence type="inferred from homology"/>
<organism evidence="16 17">
    <name type="scientific">Schizothecium vesticola</name>
    <dbReference type="NCBI Taxonomy" id="314040"/>
    <lineage>
        <taxon>Eukaryota</taxon>
        <taxon>Fungi</taxon>
        <taxon>Dikarya</taxon>
        <taxon>Ascomycota</taxon>
        <taxon>Pezizomycotina</taxon>
        <taxon>Sordariomycetes</taxon>
        <taxon>Sordariomycetidae</taxon>
        <taxon>Sordariales</taxon>
        <taxon>Schizotheciaceae</taxon>
        <taxon>Schizothecium</taxon>
    </lineage>
</organism>
<keyword evidence="17" id="KW-1185">Reference proteome</keyword>
<keyword evidence="10" id="KW-0472">Membrane</keyword>
<dbReference type="Pfam" id="PF00004">
    <property type="entry name" value="AAA"/>
    <property type="match status" value="1"/>
</dbReference>
<dbReference type="SMART" id="SM00382">
    <property type="entry name" value="AAA"/>
    <property type="match status" value="1"/>
</dbReference>
<dbReference type="InterPro" id="IPR003593">
    <property type="entry name" value="AAA+_ATPase"/>
</dbReference>
<evidence type="ECO:0000256" key="1">
    <source>
        <dbReference type="ARBA" id="ARBA00004434"/>
    </source>
</evidence>
<feature type="region of interest" description="Disordered" evidence="13">
    <location>
        <begin position="534"/>
        <end position="560"/>
    </location>
</feature>
<evidence type="ECO:0000313" key="16">
    <source>
        <dbReference type="EMBL" id="KAK0752834.1"/>
    </source>
</evidence>
<comment type="subcellular location">
    <subcellularLocation>
        <location evidence="1">Mitochondrion inner membrane</location>
        <topology evidence="1">Single-pass membrane protein</topology>
    </subcellularLocation>
</comment>
<dbReference type="InterPro" id="IPR003960">
    <property type="entry name" value="ATPase_AAA_CS"/>
</dbReference>
<dbReference type="AlphaFoldDB" id="A0AA40KBA7"/>
<keyword evidence="5" id="KW-0999">Mitochondrion inner membrane</keyword>